<name>A0A518B516_9BACT</name>
<dbReference type="GO" id="GO:0008234">
    <property type="term" value="F:cysteine-type peptidase activity"/>
    <property type="evidence" value="ECO:0007669"/>
    <property type="project" value="InterPro"/>
</dbReference>
<feature type="domain" description="Peptidase C1A papain C-terminal" evidence="1">
    <location>
        <begin position="43"/>
        <end position="253"/>
    </location>
</feature>
<dbReference type="InterPro" id="IPR000668">
    <property type="entry name" value="Peptidase_C1A_C"/>
</dbReference>
<gene>
    <name evidence="2" type="ORF">Pan216_29080</name>
</gene>
<dbReference type="Pfam" id="PF00112">
    <property type="entry name" value="Peptidase_C1"/>
    <property type="match status" value="1"/>
</dbReference>
<dbReference type="KEGG" id="knv:Pan216_29080"/>
<evidence type="ECO:0000313" key="2">
    <source>
        <dbReference type="EMBL" id="QDU62042.1"/>
    </source>
</evidence>
<sequence length="287" mass="32692">MATHFPEGMGWIPDLPDPRDYTHRQQDVHRRLTKLKNLRRRRLPAAVDLRRDEGGYYFTPPRDQGPLNASTAFAVLSLVEYFERRVCGRTFQGSSRFLYKVTRNRLRMSGDTGADLRTTLKVLTQFGVPPEEHWPYDIHRFDDEPSSFLYSLAKPFAEVVYFRLDPANQDGTATWSVLQSFLAAGFPVVFGFPVPSSLSPSPDIHYRPSLDRFLGGQAALAVGYQCNHYGRGKHAILIRSSWGCQWGDRGYGWLPVGYVLDQLASDCWGMLADRWLDGDEFVAPQHC</sequence>
<dbReference type="GO" id="GO:0006508">
    <property type="term" value="P:proteolysis"/>
    <property type="evidence" value="ECO:0007669"/>
    <property type="project" value="InterPro"/>
</dbReference>
<dbReference type="Gene3D" id="3.90.70.10">
    <property type="entry name" value="Cysteine proteinases"/>
    <property type="match status" value="1"/>
</dbReference>
<evidence type="ECO:0000259" key="1">
    <source>
        <dbReference type="Pfam" id="PF00112"/>
    </source>
</evidence>
<accession>A0A518B516</accession>
<dbReference type="AlphaFoldDB" id="A0A518B516"/>
<dbReference type="InterPro" id="IPR038765">
    <property type="entry name" value="Papain-like_cys_pep_sf"/>
</dbReference>
<evidence type="ECO:0000313" key="3">
    <source>
        <dbReference type="Proteomes" id="UP000317093"/>
    </source>
</evidence>
<dbReference type="SUPFAM" id="SSF54001">
    <property type="entry name" value="Cysteine proteinases"/>
    <property type="match status" value="1"/>
</dbReference>
<dbReference type="OrthoDB" id="3648721at2"/>
<proteinExistence type="predicted"/>
<dbReference type="Proteomes" id="UP000317093">
    <property type="component" value="Chromosome"/>
</dbReference>
<organism evidence="2 3">
    <name type="scientific">Kolteria novifilia</name>
    <dbReference type="NCBI Taxonomy" id="2527975"/>
    <lineage>
        <taxon>Bacteria</taxon>
        <taxon>Pseudomonadati</taxon>
        <taxon>Planctomycetota</taxon>
        <taxon>Planctomycetia</taxon>
        <taxon>Kolteriales</taxon>
        <taxon>Kolteriaceae</taxon>
        <taxon>Kolteria</taxon>
    </lineage>
</organism>
<dbReference type="CDD" id="cd02619">
    <property type="entry name" value="Peptidase_C1"/>
    <property type="match status" value="1"/>
</dbReference>
<reference evidence="2 3" key="1">
    <citation type="submission" date="2019-02" db="EMBL/GenBank/DDBJ databases">
        <title>Deep-cultivation of Planctomycetes and their phenomic and genomic characterization uncovers novel biology.</title>
        <authorList>
            <person name="Wiegand S."/>
            <person name="Jogler M."/>
            <person name="Boedeker C."/>
            <person name="Pinto D."/>
            <person name="Vollmers J."/>
            <person name="Rivas-Marin E."/>
            <person name="Kohn T."/>
            <person name="Peeters S.H."/>
            <person name="Heuer A."/>
            <person name="Rast P."/>
            <person name="Oberbeckmann S."/>
            <person name="Bunk B."/>
            <person name="Jeske O."/>
            <person name="Meyerdierks A."/>
            <person name="Storesund J.E."/>
            <person name="Kallscheuer N."/>
            <person name="Luecker S."/>
            <person name="Lage O.M."/>
            <person name="Pohl T."/>
            <person name="Merkel B.J."/>
            <person name="Hornburger P."/>
            <person name="Mueller R.-W."/>
            <person name="Bruemmer F."/>
            <person name="Labrenz M."/>
            <person name="Spormann A.M."/>
            <person name="Op den Camp H."/>
            <person name="Overmann J."/>
            <person name="Amann R."/>
            <person name="Jetten M.S.M."/>
            <person name="Mascher T."/>
            <person name="Medema M.H."/>
            <person name="Devos D.P."/>
            <person name="Kaster A.-K."/>
            <person name="Ovreas L."/>
            <person name="Rohde M."/>
            <person name="Galperin M.Y."/>
            <person name="Jogler C."/>
        </authorList>
    </citation>
    <scope>NUCLEOTIDE SEQUENCE [LARGE SCALE GENOMIC DNA]</scope>
    <source>
        <strain evidence="2 3">Pan216</strain>
    </source>
</reference>
<protein>
    <recommendedName>
        <fullName evidence="1">Peptidase C1A papain C-terminal domain-containing protein</fullName>
    </recommendedName>
</protein>
<dbReference type="EMBL" id="CP036279">
    <property type="protein sequence ID" value="QDU62042.1"/>
    <property type="molecule type" value="Genomic_DNA"/>
</dbReference>
<keyword evidence="3" id="KW-1185">Reference proteome</keyword>